<accession>A0A1Y3XJR0</accession>
<gene>
    <name evidence="4" type="ORF">B5G02_09040</name>
</gene>
<dbReference type="InterPro" id="IPR016181">
    <property type="entry name" value="Acyl_CoA_acyltransferase"/>
</dbReference>
<evidence type="ECO:0000256" key="2">
    <source>
        <dbReference type="ARBA" id="ARBA00023315"/>
    </source>
</evidence>
<evidence type="ECO:0000313" key="5">
    <source>
        <dbReference type="Proteomes" id="UP000195781"/>
    </source>
</evidence>
<dbReference type="PROSITE" id="PS51186">
    <property type="entry name" value="GNAT"/>
    <property type="match status" value="1"/>
</dbReference>
<dbReference type="PANTHER" id="PTHR43877">
    <property type="entry name" value="AMINOALKYLPHOSPHONATE N-ACETYLTRANSFERASE-RELATED-RELATED"/>
    <property type="match status" value="1"/>
</dbReference>
<proteinExistence type="predicted"/>
<keyword evidence="1 4" id="KW-0808">Transferase</keyword>
<protein>
    <submittedName>
        <fullName evidence="4">GNAT family N-acetyltransferase</fullName>
    </submittedName>
</protein>
<reference evidence="5" key="1">
    <citation type="submission" date="2017-04" db="EMBL/GenBank/DDBJ databases">
        <title>Function of individual gut microbiota members based on whole genome sequencing of pure cultures obtained from chicken caecum.</title>
        <authorList>
            <person name="Medvecky M."/>
            <person name="Cejkova D."/>
            <person name="Polansky O."/>
            <person name="Karasova D."/>
            <person name="Kubasova T."/>
            <person name="Cizek A."/>
            <person name="Rychlik I."/>
        </authorList>
    </citation>
    <scope>NUCLEOTIDE SEQUENCE [LARGE SCALE GENOMIC DNA]</scope>
    <source>
        <strain evidence="5">An5</strain>
    </source>
</reference>
<dbReference type="CDD" id="cd04301">
    <property type="entry name" value="NAT_SF"/>
    <property type="match status" value="1"/>
</dbReference>
<organism evidence="4 5">
    <name type="scientific">[Collinsella] massiliensis</name>
    <dbReference type="NCBI Taxonomy" id="1232426"/>
    <lineage>
        <taxon>Bacteria</taxon>
        <taxon>Bacillati</taxon>
        <taxon>Actinomycetota</taxon>
        <taxon>Coriobacteriia</taxon>
        <taxon>Coriobacteriales</taxon>
        <taxon>Coriobacteriaceae</taxon>
        <taxon>Enorma</taxon>
    </lineage>
</organism>
<dbReference type="EMBL" id="NFIE01000023">
    <property type="protein sequence ID" value="OUN85785.1"/>
    <property type="molecule type" value="Genomic_DNA"/>
</dbReference>
<keyword evidence="2" id="KW-0012">Acyltransferase</keyword>
<sequence length="184" mass="20028">MADNLVSDTFVSRRATADDLDAVCALYEAACRAMAGTAFDIEWVWGTYPTRDGLAERITAGELLIAERAGSVVGACVVDNADDPTYAVASWRIAVPQPQVGVLHLFVVDPAHRGEGIAPVLLDAADVVARERGFATLRLDVFDNNEPAVRLYVRHGYEDRGVFTLRYEDGVVHAAHLMELDLRG</sequence>
<dbReference type="AlphaFoldDB" id="A0A1Y3XJR0"/>
<dbReference type="Proteomes" id="UP000195781">
    <property type="component" value="Unassembled WGS sequence"/>
</dbReference>
<dbReference type="SUPFAM" id="SSF55729">
    <property type="entry name" value="Acyl-CoA N-acyltransferases (Nat)"/>
    <property type="match status" value="1"/>
</dbReference>
<keyword evidence="5" id="KW-1185">Reference proteome</keyword>
<dbReference type="Gene3D" id="3.40.630.30">
    <property type="match status" value="1"/>
</dbReference>
<dbReference type="Pfam" id="PF00583">
    <property type="entry name" value="Acetyltransf_1"/>
    <property type="match status" value="1"/>
</dbReference>
<evidence type="ECO:0000313" key="4">
    <source>
        <dbReference type="EMBL" id="OUN85785.1"/>
    </source>
</evidence>
<dbReference type="GO" id="GO:0016747">
    <property type="term" value="F:acyltransferase activity, transferring groups other than amino-acyl groups"/>
    <property type="evidence" value="ECO:0007669"/>
    <property type="project" value="InterPro"/>
</dbReference>
<feature type="domain" description="N-acetyltransferase" evidence="3">
    <location>
        <begin position="10"/>
        <end position="183"/>
    </location>
</feature>
<comment type="caution">
    <text evidence="4">The sequence shown here is derived from an EMBL/GenBank/DDBJ whole genome shotgun (WGS) entry which is preliminary data.</text>
</comment>
<evidence type="ECO:0000256" key="1">
    <source>
        <dbReference type="ARBA" id="ARBA00022679"/>
    </source>
</evidence>
<dbReference type="InterPro" id="IPR000182">
    <property type="entry name" value="GNAT_dom"/>
</dbReference>
<dbReference type="RefSeq" id="WP_094335980.1">
    <property type="nucleotide sequence ID" value="NZ_NFIE01000023.1"/>
</dbReference>
<name>A0A1Y3XJR0_9ACTN</name>
<evidence type="ECO:0000259" key="3">
    <source>
        <dbReference type="PROSITE" id="PS51186"/>
    </source>
</evidence>
<dbReference type="InterPro" id="IPR050832">
    <property type="entry name" value="Bact_Acetyltransf"/>
</dbReference>
<dbReference type="PANTHER" id="PTHR43877:SF2">
    <property type="entry name" value="AMINOALKYLPHOSPHONATE N-ACETYLTRANSFERASE-RELATED"/>
    <property type="match status" value="1"/>
</dbReference>
<dbReference type="OrthoDB" id="3182399at2"/>